<evidence type="ECO:0000313" key="1">
    <source>
        <dbReference type="EMBL" id="KAG8658210.1"/>
    </source>
</evidence>
<evidence type="ECO:0000313" key="2">
    <source>
        <dbReference type="Proteomes" id="UP000091857"/>
    </source>
</evidence>
<keyword evidence="2" id="KW-1185">Reference proteome</keyword>
<dbReference type="EMBL" id="CM004389">
    <property type="protein sequence ID" value="KAG8658210.1"/>
    <property type="molecule type" value="Genomic_DNA"/>
</dbReference>
<organism evidence="1 2">
    <name type="scientific">Manihot esculenta</name>
    <name type="common">Cassava</name>
    <name type="synonym">Jatropha manihot</name>
    <dbReference type="NCBI Taxonomy" id="3983"/>
    <lineage>
        <taxon>Eukaryota</taxon>
        <taxon>Viridiplantae</taxon>
        <taxon>Streptophyta</taxon>
        <taxon>Embryophyta</taxon>
        <taxon>Tracheophyta</taxon>
        <taxon>Spermatophyta</taxon>
        <taxon>Magnoliopsida</taxon>
        <taxon>eudicotyledons</taxon>
        <taxon>Gunneridae</taxon>
        <taxon>Pentapetalae</taxon>
        <taxon>rosids</taxon>
        <taxon>fabids</taxon>
        <taxon>Malpighiales</taxon>
        <taxon>Euphorbiaceae</taxon>
        <taxon>Crotonoideae</taxon>
        <taxon>Manihoteae</taxon>
        <taxon>Manihot</taxon>
    </lineage>
</organism>
<dbReference type="Proteomes" id="UP000091857">
    <property type="component" value="Chromosome 3"/>
</dbReference>
<comment type="caution">
    <text evidence="1">The sequence shown here is derived from an EMBL/GenBank/DDBJ whole genome shotgun (WGS) entry which is preliminary data.</text>
</comment>
<gene>
    <name evidence="1" type="ORF">MANES_03G131650v8</name>
</gene>
<protein>
    <submittedName>
        <fullName evidence="1">Uncharacterized protein</fullName>
    </submittedName>
</protein>
<accession>A0ACB7I0C7</accession>
<proteinExistence type="predicted"/>
<sequence>MKCIQFQSSFPSLHLQPQQKPQLQKLKPYKWLCPSSQRMLSRTRAIINPLILADASQPKGGDISVLLQTGGLLLFVYGIANFVVPAFISKQYESDEKTEEDSMSDEDGSTGDDKDGMPKPKSLGKKRGFQGTRT</sequence>
<reference evidence="2" key="1">
    <citation type="journal article" date="2016" name="Nat. Biotechnol.">
        <title>Sequencing wild and cultivated cassava and related species reveals extensive interspecific hybridization and genetic diversity.</title>
        <authorList>
            <person name="Bredeson J.V."/>
            <person name="Lyons J.B."/>
            <person name="Prochnik S.E."/>
            <person name="Wu G.A."/>
            <person name="Ha C.M."/>
            <person name="Edsinger-Gonzales E."/>
            <person name="Grimwood J."/>
            <person name="Schmutz J."/>
            <person name="Rabbi I.Y."/>
            <person name="Egesi C."/>
            <person name="Nauluvula P."/>
            <person name="Lebot V."/>
            <person name="Ndunguru J."/>
            <person name="Mkamilo G."/>
            <person name="Bart R.S."/>
            <person name="Setter T.L."/>
            <person name="Gleadow R.M."/>
            <person name="Kulakow P."/>
            <person name="Ferguson M.E."/>
            <person name="Rounsley S."/>
            <person name="Rokhsar D.S."/>
        </authorList>
    </citation>
    <scope>NUCLEOTIDE SEQUENCE [LARGE SCALE GENOMIC DNA]</scope>
    <source>
        <strain evidence="2">cv. AM560-2</strain>
    </source>
</reference>
<name>A0ACB7I0C7_MANES</name>